<dbReference type="Proteomes" id="UP000242999">
    <property type="component" value="Unassembled WGS sequence"/>
</dbReference>
<comment type="subcellular location">
    <subcellularLocation>
        <location evidence="1">Membrane</location>
    </subcellularLocation>
</comment>
<dbReference type="AlphaFoldDB" id="A0A1H6Q054"/>
<dbReference type="InterPro" id="IPR003660">
    <property type="entry name" value="HAMP_dom"/>
</dbReference>
<dbReference type="GO" id="GO:0006935">
    <property type="term" value="P:chemotaxis"/>
    <property type="evidence" value="ECO:0007669"/>
    <property type="project" value="UniProtKB-ARBA"/>
</dbReference>
<organism evidence="8 9">
    <name type="scientific">Allopseudospirillum japonicum</name>
    <dbReference type="NCBI Taxonomy" id="64971"/>
    <lineage>
        <taxon>Bacteria</taxon>
        <taxon>Pseudomonadati</taxon>
        <taxon>Pseudomonadota</taxon>
        <taxon>Gammaproteobacteria</taxon>
        <taxon>Oceanospirillales</taxon>
        <taxon>Oceanospirillaceae</taxon>
        <taxon>Allopseudospirillum</taxon>
    </lineage>
</organism>
<reference evidence="9" key="1">
    <citation type="submission" date="2016-10" db="EMBL/GenBank/DDBJ databases">
        <authorList>
            <person name="Varghese N."/>
            <person name="Submissions S."/>
        </authorList>
    </citation>
    <scope>NUCLEOTIDE SEQUENCE [LARGE SCALE GENOMIC DNA]</scope>
    <source>
        <strain evidence="9">DSM 7165</strain>
    </source>
</reference>
<accession>A0A1H6Q054</accession>
<dbReference type="EMBL" id="FNYH01000001">
    <property type="protein sequence ID" value="SEI37249.1"/>
    <property type="molecule type" value="Genomic_DNA"/>
</dbReference>
<evidence type="ECO:0000256" key="4">
    <source>
        <dbReference type="PROSITE-ProRule" id="PRU00284"/>
    </source>
</evidence>
<dbReference type="Pfam" id="PF00015">
    <property type="entry name" value="MCPsignal"/>
    <property type="match status" value="1"/>
</dbReference>
<dbReference type="FunFam" id="1.10.287.950:FF:000001">
    <property type="entry name" value="Methyl-accepting chemotaxis sensory transducer"/>
    <property type="match status" value="1"/>
</dbReference>
<keyword evidence="5" id="KW-1133">Transmembrane helix</keyword>
<evidence type="ECO:0000256" key="2">
    <source>
        <dbReference type="ARBA" id="ARBA00023224"/>
    </source>
</evidence>
<dbReference type="PROSITE" id="PS50885">
    <property type="entry name" value="HAMP"/>
    <property type="match status" value="1"/>
</dbReference>
<dbReference type="SMART" id="SM00304">
    <property type="entry name" value="HAMP"/>
    <property type="match status" value="1"/>
</dbReference>
<dbReference type="CDD" id="cd06225">
    <property type="entry name" value="HAMP"/>
    <property type="match status" value="1"/>
</dbReference>
<dbReference type="Gene3D" id="6.10.340.10">
    <property type="match status" value="1"/>
</dbReference>
<evidence type="ECO:0000256" key="1">
    <source>
        <dbReference type="ARBA" id="ARBA00004370"/>
    </source>
</evidence>
<evidence type="ECO:0000256" key="3">
    <source>
        <dbReference type="ARBA" id="ARBA00029447"/>
    </source>
</evidence>
<keyword evidence="5" id="KW-0812">Transmembrane</keyword>
<feature type="domain" description="Methyl-accepting transducer" evidence="6">
    <location>
        <begin position="274"/>
        <end position="510"/>
    </location>
</feature>
<evidence type="ECO:0000256" key="5">
    <source>
        <dbReference type="SAM" id="Phobius"/>
    </source>
</evidence>
<evidence type="ECO:0000313" key="8">
    <source>
        <dbReference type="EMBL" id="SEI37249.1"/>
    </source>
</evidence>
<dbReference type="STRING" id="64971.SAMN05421831_10111"/>
<name>A0A1H6Q054_9GAMM</name>
<gene>
    <name evidence="8" type="ORF">SAMN05421831_10111</name>
</gene>
<dbReference type="PROSITE" id="PS50111">
    <property type="entry name" value="CHEMOTAXIS_TRANSDUC_2"/>
    <property type="match status" value="1"/>
</dbReference>
<dbReference type="OrthoDB" id="2489132at2"/>
<keyword evidence="9" id="KW-1185">Reference proteome</keyword>
<dbReference type="RefSeq" id="WP_093307589.1">
    <property type="nucleotide sequence ID" value="NZ_FNYH01000001.1"/>
</dbReference>
<proteinExistence type="inferred from homology"/>
<feature type="transmembrane region" description="Helical" evidence="5">
    <location>
        <begin position="12"/>
        <end position="30"/>
    </location>
</feature>
<dbReference type="SMART" id="SM00283">
    <property type="entry name" value="MA"/>
    <property type="match status" value="1"/>
</dbReference>
<evidence type="ECO:0000313" key="9">
    <source>
        <dbReference type="Proteomes" id="UP000242999"/>
    </source>
</evidence>
<dbReference type="InterPro" id="IPR004089">
    <property type="entry name" value="MCPsignal_dom"/>
</dbReference>
<feature type="domain" description="HAMP" evidence="7">
    <location>
        <begin position="215"/>
        <end position="269"/>
    </location>
</feature>
<dbReference type="PANTHER" id="PTHR32089">
    <property type="entry name" value="METHYL-ACCEPTING CHEMOTAXIS PROTEIN MCPB"/>
    <property type="match status" value="1"/>
</dbReference>
<dbReference type="PANTHER" id="PTHR32089:SF120">
    <property type="entry name" value="METHYL-ACCEPTING CHEMOTAXIS PROTEIN TLPQ"/>
    <property type="match status" value="1"/>
</dbReference>
<dbReference type="GO" id="GO:0007165">
    <property type="term" value="P:signal transduction"/>
    <property type="evidence" value="ECO:0007669"/>
    <property type="project" value="UniProtKB-KW"/>
</dbReference>
<dbReference type="Pfam" id="PF00672">
    <property type="entry name" value="HAMP"/>
    <property type="match status" value="1"/>
</dbReference>
<dbReference type="CDD" id="cd11386">
    <property type="entry name" value="MCP_signal"/>
    <property type="match status" value="1"/>
</dbReference>
<sequence length="546" mass="60653">MNFYTKLGLRWQIFLPIFTLATLIFITGWISQQGFQAVARESSLMADYLTPATSAILNADRDLYQAATAMRDYIDAQQTGADRQGLQASFNENVSQATQRMLSARQLAQYAQVPMPAETTFRRALIQWQKLAAEIFTLSDQGQYQAAWALILTNEGDAFNQLRTQYDVLGENIDSRSQQISDKIQNTQADKSRNILLILIFAALISLLAAFYAPKIIVHPIIILEEMLTGLAKGGGDLTQRLPVTGNNEIAQLALQMNSFIQFLQDLISKIQQDTYQMEALLNLVEENTKSTSQGVEKQLIEMQTVHTSIQELQGATDNISQHTQEAAADAQQIQEEAKTSHHHMQLASHCIQNLSEQMRSVVGLIQHLEQESQNIVSVLDVIGGIAEQTNLLALNAAIEAARAGEAGRGFAVVADEVRSLASQTQKSTQNIQTMIDNLQQGVDQSVQAMHQANHQVKDTLTNSQKSMHNLTYLVNNIDAINQMLAQVATGTEQQASAVQNMYRDIDSINQQAHQLNQFAQNTLNSHQTLAQCVLTLTQHMQSFRV</sequence>
<feature type="transmembrane region" description="Helical" evidence="5">
    <location>
        <begin position="195"/>
        <end position="213"/>
    </location>
</feature>
<keyword evidence="5" id="KW-0472">Membrane</keyword>
<dbReference type="SUPFAM" id="SSF58104">
    <property type="entry name" value="Methyl-accepting chemotaxis protein (MCP) signaling domain"/>
    <property type="match status" value="1"/>
</dbReference>
<dbReference type="GO" id="GO:0016020">
    <property type="term" value="C:membrane"/>
    <property type="evidence" value="ECO:0007669"/>
    <property type="project" value="UniProtKB-SubCell"/>
</dbReference>
<evidence type="ECO:0000259" key="6">
    <source>
        <dbReference type="PROSITE" id="PS50111"/>
    </source>
</evidence>
<keyword evidence="2 4" id="KW-0807">Transducer</keyword>
<protein>
    <submittedName>
        <fullName evidence="8">Methyl-accepting chemotaxis protein</fullName>
    </submittedName>
</protein>
<dbReference type="Gene3D" id="1.10.287.950">
    <property type="entry name" value="Methyl-accepting chemotaxis protein"/>
    <property type="match status" value="1"/>
</dbReference>
<comment type="similarity">
    <text evidence="3">Belongs to the methyl-accepting chemotaxis (MCP) protein family.</text>
</comment>
<evidence type="ECO:0000259" key="7">
    <source>
        <dbReference type="PROSITE" id="PS50885"/>
    </source>
</evidence>